<organism evidence="1 2">
    <name type="scientific">Caerostris extrusa</name>
    <name type="common">Bark spider</name>
    <name type="synonym">Caerostris bankana</name>
    <dbReference type="NCBI Taxonomy" id="172846"/>
    <lineage>
        <taxon>Eukaryota</taxon>
        <taxon>Metazoa</taxon>
        <taxon>Ecdysozoa</taxon>
        <taxon>Arthropoda</taxon>
        <taxon>Chelicerata</taxon>
        <taxon>Arachnida</taxon>
        <taxon>Araneae</taxon>
        <taxon>Araneomorphae</taxon>
        <taxon>Entelegynae</taxon>
        <taxon>Araneoidea</taxon>
        <taxon>Araneidae</taxon>
        <taxon>Caerostris</taxon>
    </lineage>
</organism>
<dbReference type="EMBL" id="BPLR01020284">
    <property type="protein sequence ID" value="GIX76858.1"/>
    <property type="molecule type" value="Genomic_DNA"/>
</dbReference>
<protein>
    <submittedName>
        <fullName evidence="1">Uncharacterized protein</fullName>
    </submittedName>
</protein>
<evidence type="ECO:0000313" key="1">
    <source>
        <dbReference type="EMBL" id="GIX76858.1"/>
    </source>
</evidence>
<dbReference type="Proteomes" id="UP001054945">
    <property type="component" value="Unassembled WGS sequence"/>
</dbReference>
<proteinExistence type="predicted"/>
<reference evidence="1 2" key="1">
    <citation type="submission" date="2021-06" db="EMBL/GenBank/DDBJ databases">
        <title>Caerostris extrusa draft genome.</title>
        <authorList>
            <person name="Kono N."/>
            <person name="Arakawa K."/>
        </authorList>
    </citation>
    <scope>NUCLEOTIDE SEQUENCE [LARGE SCALE GENOMIC DNA]</scope>
</reference>
<gene>
    <name evidence="1" type="ORF">CEXT_318421</name>
</gene>
<keyword evidence="2" id="KW-1185">Reference proteome</keyword>
<accession>A0AAV4MWV3</accession>
<comment type="caution">
    <text evidence="1">The sequence shown here is derived from an EMBL/GenBank/DDBJ whole genome shotgun (WGS) entry which is preliminary data.</text>
</comment>
<sequence>MEQSSGGIKNSKGGCLLSQTIVFCPEGRMHASLKFLNLVEQCVPKLSVDQCPTRTDSEKSNLKFFFLQRMRSLLSSAVLIVLRSTRRKCRKVVINRNSHPGGIKNSKSGVYCPKPSFLPEGRMHASLKFLNLAEQCVPKRCVDQCPIRMDSEKSNLKFFSATDEEYISANCA</sequence>
<evidence type="ECO:0000313" key="2">
    <source>
        <dbReference type="Proteomes" id="UP001054945"/>
    </source>
</evidence>
<dbReference type="AlphaFoldDB" id="A0AAV4MWV3"/>
<name>A0AAV4MWV3_CAEEX</name>